<dbReference type="Proteomes" id="UP000195893">
    <property type="component" value="Unassembled WGS sequence"/>
</dbReference>
<dbReference type="AlphaFoldDB" id="A0A1Y5N5T9"/>
<organism evidence="1 2">
    <name type="scientific">Campylobacter concisus</name>
    <dbReference type="NCBI Taxonomy" id="199"/>
    <lineage>
        <taxon>Bacteria</taxon>
        <taxon>Pseudomonadati</taxon>
        <taxon>Campylobacterota</taxon>
        <taxon>Epsilonproteobacteria</taxon>
        <taxon>Campylobacterales</taxon>
        <taxon>Campylobacteraceae</taxon>
        <taxon>Campylobacter</taxon>
    </lineage>
</organism>
<evidence type="ECO:0000313" key="2">
    <source>
        <dbReference type="Proteomes" id="UP000195893"/>
    </source>
</evidence>
<dbReference type="InterPro" id="IPR053916">
    <property type="entry name" value="DUF6978"/>
</dbReference>
<gene>
    <name evidence="1" type="ORF">B9N60_09940</name>
</gene>
<sequence>MTNQEANELIAVFKRVKEVNFVLDKINFHVKTIELEAEDERLKDISLLFDISTSKKQSKRKTLQLRANKNTHLLRNDFYSVHTNPPFNENTAPDDETLRLLMQKYSDARLKLGAHLHVYIDGYDDKWAFPISEFKLSECDDNFLAQIEQFCTYGRIKIKIERALF</sequence>
<reference evidence="1 2" key="1">
    <citation type="submission" date="2017-04" db="EMBL/GenBank/DDBJ databases">
        <title>Complete genome of Campylobacter concisus ATCC 33237T and draft genomes for an additional eight well characterized C. concisus strains.</title>
        <authorList>
            <person name="Cornelius A.J."/>
            <person name="Miller W.G."/>
            <person name="Lastovica A.J."/>
            <person name="On S.L."/>
            <person name="French N.P."/>
            <person name="Vandenberg O."/>
            <person name="Biggs P.J."/>
        </authorList>
    </citation>
    <scope>NUCLEOTIDE SEQUENCE [LARGE SCALE GENOMIC DNA]</scope>
    <source>
        <strain evidence="1 2">Lasto127.99</strain>
    </source>
</reference>
<accession>A0A1Y5N5T9</accession>
<name>A0A1Y5N5T9_9BACT</name>
<dbReference type="EMBL" id="NDYQ01000020">
    <property type="protein sequence ID" value="OUT16117.1"/>
    <property type="molecule type" value="Genomic_DNA"/>
</dbReference>
<comment type="caution">
    <text evidence="1">The sequence shown here is derived from an EMBL/GenBank/DDBJ whole genome shotgun (WGS) entry which is preliminary data.</text>
</comment>
<proteinExistence type="predicted"/>
<dbReference type="Pfam" id="PF22398">
    <property type="entry name" value="DUF6978"/>
    <property type="match status" value="1"/>
</dbReference>
<dbReference type="RefSeq" id="WP_087582246.1">
    <property type="nucleotide sequence ID" value="NZ_NDYQ01000020.1"/>
</dbReference>
<protein>
    <submittedName>
        <fullName evidence="1">Uncharacterized protein</fullName>
    </submittedName>
</protein>
<evidence type="ECO:0000313" key="1">
    <source>
        <dbReference type="EMBL" id="OUT16117.1"/>
    </source>
</evidence>